<reference evidence="2 3" key="1">
    <citation type="submission" date="2020-03" db="EMBL/GenBank/DDBJ databases">
        <title>WGS of actinomycetes isolated from Thailand.</title>
        <authorList>
            <person name="Thawai C."/>
        </authorList>
    </citation>
    <scope>NUCLEOTIDE SEQUENCE [LARGE SCALE GENOMIC DNA]</scope>
    <source>
        <strain evidence="2 3">PLAI 1-29</strain>
    </source>
</reference>
<evidence type="ECO:0000313" key="3">
    <source>
        <dbReference type="Proteomes" id="UP000695264"/>
    </source>
</evidence>
<sequence>MPGDRSEMPPLRLPSEAELARQALAAPLFADAVRLARGVRPAPAAGTPGTRDAPVTVVPGGADGGAGGAAGGDALAWRIAVATGLAGAGGEPGPAGNGSAATGPAGERPAAGGAARAATAGEVVRRITVAGPGEILGLWRGALETVLGGNGTGPGESRGHGAASPDGSPAGRPDGAAAGGAAAGGADAMADRAAGAPVTGTARARLHGADTVLDQVLSGLYLLTALEGGAAGPPWPSVPLPALAATAVVPAGMTHPTDAVLEEVLAAVVRLDVRFRELDPLGAVEYRPVDPELIAEFDGNGGPAGDRGETAASGGSGEETAPGAPGGPPGPGDVHRYGVVRLTPLGAHGLRARLLAAGVDAPLVGDLAERGAPELLDAAGRLPEVLAREEVRLWLDRREPRAAAGELLAAARGDDRAAPARRLGCQQALALVGPEAEPALREVLEDRHLGGLARVWLAERGAAGVPAPSEDLVFWLTVDTLAAQLGAGDARPGDPAGTAALEALVEGLVGRHSGFLDAAWQVDHPATGEVLEAMSRLHPDRAVAKAARRAAYKARTRGHG</sequence>
<feature type="compositionally biased region" description="Low complexity" evidence="1">
    <location>
        <begin position="310"/>
        <end position="323"/>
    </location>
</feature>
<keyword evidence="3" id="KW-1185">Reference proteome</keyword>
<feature type="region of interest" description="Disordered" evidence="1">
    <location>
        <begin position="90"/>
        <end position="114"/>
    </location>
</feature>
<protein>
    <submittedName>
        <fullName evidence="2">Uncharacterized protein</fullName>
    </submittedName>
</protein>
<feature type="region of interest" description="Disordered" evidence="1">
    <location>
        <begin position="147"/>
        <end position="183"/>
    </location>
</feature>
<name>A0ABX1C060_9ACTN</name>
<evidence type="ECO:0000313" key="2">
    <source>
        <dbReference type="EMBL" id="NJQ02141.1"/>
    </source>
</evidence>
<accession>A0ABX1C060</accession>
<organism evidence="2 3">
    <name type="scientific">Streptomyces zingiberis</name>
    <dbReference type="NCBI Taxonomy" id="2053010"/>
    <lineage>
        <taxon>Bacteria</taxon>
        <taxon>Bacillati</taxon>
        <taxon>Actinomycetota</taxon>
        <taxon>Actinomycetes</taxon>
        <taxon>Kitasatosporales</taxon>
        <taxon>Streptomycetaceae</taxon>
        <taxon>Streptomyces</taxon>
    </lineage>
</organism>
<dbReference type="Proteomes" id="UP000695264">
    <property type="component" value="Unassembled WGS sequence"/>
</dbReference>
<comment type="caution">
    <text evidence="2">The sequence shown here is derived from an EMBL/GenBank/DDBJ whole genome shotgun (WGS) entry which is preliminary data.</text>
</comment>
<gene>
    <name evidence="2" type="ORF">HCK00_16745</name>
</gene>
<evidence type="ECO:0000256" key="1">
    <source>
        <dbReference type="SAM" id="MobiDB-lite"/>
    </source>
</evidence>
<feature type="region of interest" description="Disordered" evidence="1">
    <location>
        <begin position="295"/>
        <end position="337"/>
    </location>
</feature>
<proteinExistence type="predicted"/>
<dbReference type="RefSeq" id="WP_168102772.1">
    <property type="nucleotide sequence ID" value="NZ_JAATEN010000012.1"/>
</dbReference>
<feature type="compositionally biased region" description="Low complexity" evidence="1">
    <location>
        <begin position="97"/>
        <end position="114"/>
    </location>
</feature>
<feature type="compositionally biased region" description="Low complexity" evidence="1">
    <location>
        <begin position="164"/>
        <end position="176"/>
    </location>
</feature>
<dbReference type="EMBL" id="JAATEN010000012">
    <property type="protein sequence ID" value="NJQ02141.1"/>
    <property type="molecule type" value="Genomic_DNA"/>
</dbReference>